<sequence length="116" mass="12784">MSTSASMTPLSQVMNKLAAKGYGEEITIKKEGAYLGNLKSPVYQPQDLTIVRNYRFEGESDPADMSVLYAIETKDGKKGFLLNAYGTYSDQDAADYDAFILDVPIDEKAELEELGN</sequence>
<name>A0ABV6HFG7_9SPHI</name>
<reference evidence="1 2" key="1">
    <citation type="submission" date="2024-09" db="EMBL/GenBank/DDBJ databases">
        <authorList>
            <person name="Sun Q."/>
            <person name="Mori K."/>
        </authorList>
    </citation>
    <scope>NUCLEOTIDE SEQUENCE [LARGE SCALE GENOMIC DNA]</scope>
    <source>
        <strain evidence="1 2">CCM 7765</strain>
    </source>
</reference>
<organism evidence="1 2">
    <name type="scientific">Olivibacter oleidegradans</name>
    <dbReference type="NCBI Taxonomy" id="760123"/>
    <lineage>
        <taxon>Bacteria</taxon>
        <taxon>Pseudomonadati</taxon>
        <taxon>Bacteroidota</taxon>
        <taxon>Sphingobacteriia</taxon>
        <taxon>Sphingobacteriales</taxon>
        <taxon>Sphingobacteriaceae</taxon>
        <taxon>Olivibacter</taxon>
    </lineage>
</organism>
<evidence type="ECO:0000313" key="1">
    <source>
        <dbReference type="EMBL" id="MFC0317614.1"/>
    </source>
</evidence>
<dbReference type="Proteomes" id="UP001589774">
    <property type="component" value="Unassembled WGS sequence"/>
</dbReference>
<dbReference type="EMBL" id="JBHLWO010000001">
    <property type="protein sequence ID" value="MFC0317614.1"/>
    <property type="molecule type" value="Genomic_DNA"/>
</dbReference>
<comment type="caution">
    <text evidence="1">The sequence shown here is derived from an EMBL/GenBank/DDBJ whole genome shotgun (WGS) entry which is preliminary data.</text>
</comment>
<proteinExistence type="predicted"/>
<evidence type="ECO:0008006" key="3">
    <source>
        <dbReference type="Google" id="ProtNLM"/>
    </source>
</evidence>
<gene>
    <name evidence="1" type="ORF">ACFFI0_04815</name>
</gene>
<evidence type="ECO:0000313" key="2">
    <source>
        <dbReference type="Proteomes" id="UP001589774"/>
    </source>
</evidence>
<keyword evidence="2" id="KW-1185">Reference proteome</keyword>
<protein>
    <recommendedName>
        <fullName evidence="3">Phosphoribosylpyrophosphate synthetase</fullName>
    </recommendedName>
</protein>
<dbReference type="RefSeq" id="WP_130854514.1">
    <property type="nucleotide sequence ID" value="NZ_JBHLWO010000001.1"/>
</dbReference>
<accession>A0ABV6HFG7</accession>